<dbReference type="Proteomes" id="UP001519460">
    <property type="component" value="Unassembled WGS sequence"/>
</dbReference>
<keyword evidence="2" id="KW-0809">Transit peptide</keyword>
<reference evidence="8 9" key="1">
    <citation type="journal article" date="2023" name="Sci. Data">
        <title>Genome assembly of the Korean intertidal mud-creeper Batillaria attramentaria.</title>
        <authorList>
            <person name="Patra A.K."/>
            <person name="Ho P.T."/>
            <person name="Jun S."/>
            <person name="Lee S.J."/>
            <person name="Kim Y."/>
            <person name="Won Y.J."/>
        </authorList>
    </citation>
    <scope>NUCLEOTIDE SEQUENCE [LARGE SCALE GENOMIC DNA]</scope>
    <source>
        <strain evidence="8">Wonlab-2016</strain>
    </source>
</reference>
<keyword evidence="9" id="KW-1185">Reference proteome</keyword>
<name>A0ABD0JJL8_9CAEN</name>
<dbReference type="GO" id="GO:0005739">
    <property type="term" value="C:mitochondrion"/>
    <property type="evidence" value="ECO:0007669"/>
    <property type="project" value="UniProtKB-SubCell"/>
</dbReference>
<dbReference type="Pfam" id="PF08561">
    <property type="entry name" value="Ribosomal_L37"/>
    <property type="match status" value="1"/>
</dbReference>
<dbReference type="AlphaFoldDB" id="A0ABD0JJL8"/>
<dbReference type="EMBL" id="JACVVK020000414">
    <property type="protein sequence ID" value="KAK7475130.1"/>
    <property type="molecule type" value="Genomic_DNA"/>
</dbReference>
<evidence type="ECO:0000256" key="1">
    <source>
        <dbReference type="ARBA" id="ARBA00004173"/>
    </source>
</evidence>
<comment type="subcellular location">
    <subcellularLocation>
        <location evidence="1">Mitochondrion</location>
    </subcellularLocation>
</comment>
<keyword evidence="4" id="KW-0496">Mitochondrion</keyword>
<dbReference type="PANTHER" id="PTHR28595">
    <property type="entry name" value="39S RIBOSOMAL PROTEIN L54, MITOCHONDRIAL"/>
    <property type="match status" value="1"/>
</dbReference>
<evidence type="ECO:0000256" key="5">
    <source>
        <dbReference type="ARBA" id="ARBA00023274"/>
    </source>
</evidence>
<evidence type="ECO:0000256" key="4">
    <source>
        <dbReference type="ARBA" id="ARBA00023128"/>
    </source>
</evidence>
<gene>
    <name evidence="8" type="ORF">BaRGS_00033622</name>
</gene>
<evidence type="ECO:0000313" key="8">
    <source>
        <dbReference type="EMBL" id="KAK7475130.1"/>
    </source>
</evidence>
<protein>
    <recommendedName>
        <fullName evidence="7">Large ribosomal subunit protein mL54</fullName>
    </recommendedName>
</protein>
<dbReference type="GO" id="GO:1990904">
    <property type="term" value="C:ribonucleoprotein complex"/>
    <property type="evidence" value="ECO:0007669"/>
    <property type="project" value="UniProtKB-KW"/>
</dbReference>
<evidence type="ECO:0000256" key="3">
    <source>
        <dbReference type="ARBA" id="ARBA00022980"/>
    </source>
</evidence>
<comment type="similarity">
    <text evidence="6">Belongs to the mitochondrion-specific ribosomal protein mL54 family.</text>
</comment>
<keyword evidence="3" id="KW-0689">Ribosomal protein</keyword>
<keyword evidence="5" id="KW-0687">Ribonucleoprotein</keyword>
<dbReference type="GO" id="GO:0005840">
    <property type="term" value="C:ribosome"/>
    <property type="evidence" value="ECO:0007669"/>
    <property type="project" value="UniProtKB-KW"/>
</dbReference>
<dbReference type="InterPro" id="IPR013870">
    <property type="entry name" value="Ribosomal_mL54"/>
</dbReference>
<evidence type="ECO:0000313" key="9">
    <source>
        <dbReference type="Proteomes" id="UP001519460"/>
    </source>
</evidence>
<dbReference type="PANTHER" id="PTHR28595:SF1">
    <property type="entry name" value="LARGE RIBOSOMAL SUBUNIT PROTEIN ML54"/>
    <property type="match status" value="1"/>
</dbReference>
<evidence type="ECO:0000256" key="2">
    <source>
        <dbReference type="ARBA" id="ARBA00022946"/>
    </source>
</evidence>
<evidence type="ECO:0000256" key="7">
    <source>
        <dbReference type="ARBA" id="ARBA00035179"/>
    </source>
</evidence>
<accession>A0ABD0JJL8</accession>
<comment type="caution">
    <text evidence="8">The sequence shown here is derived from an EMBL/GenBank/DDBJ whole genome shotgun (WGS) entry which is preliminary data.</text>
</comment>
<proteinExistence type="inferred from homology"/>
<organism evidence="8 9">
    <name type="scientific">Batillaria attramentaria</name>
    <dbReference type="NCBI Taxonomy" id="370345"/>
    <lineage>
        <taxon>Eukaryota</taxon>
        <taxon>Metazoa</taxon>
        <taxon>Spiralia</taxon>
        <taxon>Lophotrochozoa</taxon>
        <taxon>Mollusca</taxon>
        <taxon>Gastropoda</taxon>
        <taxon>Caenogastropoda</taxon>
        <taxon>Sorbeoconcha</taxon>
        <taxon>Cerithioidea</taxon>
        <taxon>Batillariidae</taxon>
        <taxon>Batillaria</taxon>
    </lineage>
</organism>
<sequence length="132" mass="15086">MATCLLQYARVTQKCLTCTPCSRIFVANYAKKVGGAGKMAAQAVGKVRLEVETDPAKLTKFCCGANIYTTGSDPELKPDSEYPEWLWSLRLDRQPADLNELDPDDYAYWRRLRKLTLRHKNQLMKVSKLKRN</sequence>
<evidence type="ECO:0000256" key="6">
    <source>
        <dbReference type="ARBA" id="ARBA00033752"/>
    </source>
</evidence>